<dbReference type="AlphaFoldDB" id="A0A3B0RY99"/>
<dbReference type="Gene3D" id="1.10.357.10">
    <property type="entry name" value="Tetracycline Repressor, domain 2"/>
    <property type="match status" value="1"/>
</dbReference>
<feature type="domain" description="COQ9 C-terminal" evidence="1">
    <location>
        <begin position="125"/>
        <end position="189"/>
    </location>
</feature>
<dbReference type="Pfam" id="PF08511">
    <property type="entry name" value="COQ9"/>
    <property type="match status" value="1"/>
</dbReference>
<reference evidence="2" key="1">
    <citation type="submission" date="2018-06" db="EMBL/GenBank/DDBJ databases">
        <authorList>
            <person name="Zhirakovskaya E."/>
        </authorList>
    </citation>
    <scope>NUCLEOTIDE SEQUENCE</scope>
</reference>
<name>A0A3B0RY99_9ZZZZ</name>
<dbReference type="GO" id="GO:0008289">
    <property type="term" value="F:lipid binding"/>
    <property type="evidence" value="ECO:0007669"/>
    <property type="project" value="InterPro"/>
</dbReference>
<proteinExistence type="predicted"/>
<organism evidence="2">
    <name type="scientific">hydrothermal vent metagenome</name>
    <dbReference type="NCBI Taxonomy" id="652676"/>
    <lineage>
        <taxon>unclassified sequences</taxon>
        <taxon>metagenomes</taxon>
        <taxon>ecological metagenomes</taxon>
    </lineage>
</organism>
<accession>A0A3B0RY99</accession>
<evidence type="ECO:0000259" key="1">
    <source>
        <dbReference type="Pfam" id="PF08511"/>
    </source>
</evidence>
<dbReference type="NCBIfam" id="TIGR02396">
    <property type="entry name" value="diverge_rpsU"/>
    <property type="match status" value="1"/>
</dbReference>
<gene>
    <name evidence="2" type="ORF">MNBD_ALPHA06-446</name>
</gene>
<evidence type="ECO:0000313" key="2">
    <source>
        <dbReference type="EMBL" id="VAV88305.1"/>
    </source>
</evidence>
<dbReference type="EMBL" id="UOEE01000061">
    <property type="protein sequence ID" value="VAV88305.1"/>
    <property type="molecule type" value="Genomic_DNA"/>
</dbReference>
<sequence>MTKQQSQPHLDAIRAKLLAPMLLEAAFDGWTDTGLQRAAKQAGLHPGEVELALPKGCIDLIRYWSLCNDAAMLAAWQAAKPETMRIREKAVFLVRARLQAIGEQHREAARRAAARLSLPGTQDGPALAWASADAMWRAMQDSSTDYNYYSKRAILVAVFASTFHVWLQGDDARTWAFLDRRIGNIMQFEGMKAKWRKRAKNWPDPAKLLGRLRYGRGRSRPRRM</sequence>
<dbReference type="GO" id="GO:0006744">
    <property type="term" value="P:ubiquinone biosynthetic process"/>
    <property type="evidence" value="ECO:0007669"/>
    <property type="project" value="InterPro"/>
</dbReference>
<dbReference type="InterPro" id="IPR013718">
    <property type="entry name" value="COQ9_C"/>
</dbReference>
<dbReference type="InterPro" id="IPR012762">
    <property type="entry name" value="Ubiq_biosynth_COQ9"/>
</dbReference>
<protein>
    <recommendedName>
        <fullName evidence="1">COQ9 C-terminal domain-containing protein</fullName>
    </recommendedName>
</protein>